<gene>
    <name evidence="3" type="ORF">DLK05_09100</name>
</gene>
<dbReference type="EMBL" id="RJJX01000010">
    <property type="protein sequence ID" value="RUT78225.1"/>
    <property type="molecule type" value="Genomic_DNA"/>
</dbReference>
<comment type="caution">
    <text evidence="3">The sequence shown here is derived from an EMBL/GenBank/DDBJ whole genome shotgun (WGS) entry which is preliminary data.</text>
</comment>
<dbReference type="SMART" id="SM00460">
    <property type="entry name" value="TGc"/>
    <property type="match status" value="1"/>
</dbReference>
<evidence type="ECO:0000313" key="4">
    <source>
        <dbReference type="Proteomes" id="UP000282985"/>
    </source>
</evidence>
<dbReference type="PANTHER" id="PTHR46333">
    <property type="entry name" value="CYTOKINESIS PROTEIN 3"/>
    <property type="match status" value="1"/>
</dbReference>
<dbReference type="Gene3D" id="3.10.620.30">
    <property type="match status" value="1"/>
</dbReference>
<dbReference type="PANTHER" id="PTHR46333:SF2">
    <property type="entry name" value="CYTOKINESIS PROTEIN 3"/>
    <property type="match status" value="1"/>
</dbReference>
<feature type="domain" description="Transglutaminase-like" evidence="2">
    <location>
        <begin position="109"/>
        <end position="176"/>
    </location>
</feature>
<proteinExistence type="predicted"/>
<dbReference type="AlphaFoldDB" id="A0A434AUW2"/>
<feature type="chain" id="PRO_5018998812" description="Transglutaminase-like domain-containing protein" evidence="1">
    <location>
        <begin position="23"/>
        <end position="326"/>
    </location>
</feature>
<dbReference type="SUPFAM" id="SSF54001">
    <property type="entry name" value="Cysteine proteinases"/>
    <property type="match status" value="1"/>
</dbReference>
<protein>
    <recommendedName>
        <fullName evidence="2">Transglutaminase-like domain-containing protein</fullName>
    </recommendedName>
</protein>
<keyword evidence="1" id="KW-0732">Signal</keyword>
<dbReference type="InterPro" id="IPR002931">
    <property type="entry name" value="Transglutaminase-like"/>
</dbReference>
<evidence type="ECO:0000313" key="3">
    <source>
        <dbReference type="EMBL" id="RUT78225.1"/>
    </source>
</evidence>
<dbReference type="Pfam" id="PF01841">
    <property type="entry name" value="Transglut_core"/>
    <property type="match status" value="1"/>
</dbReference>
<dbReference type="OrthoDB" id="9788327at2"/>
<reference evidence="3 4" key="1">
    <citation type="submission" date="2018-11" db="EMBL/GenBank/DDBJ databases">
        <title>Parancylomarina longa gen. nov., sp. nov., isolated from sediments of southern Okinawa.</title>
        <authorList>
            <person name="Fu T."/>
        </authorList>
    </citation>
    <scope>NUCLEOTIDE SEQUENCE [LARGE SCALE GENOMIC DNA]</scope>
    <source>
        <strain evidence="3 4">T3-2 S1-C</strain>
    </source>
</reference>
<feature type="signal peptide" evidence="1">
    <location>
        <begin position="1"/>
        <end position="22"/>
    </location>
</feature>
<evidence type="ECO:0000259" key="2">
    <source>
        <dbReference type="SMART" id="SM00460"/>
    </source>
</evidence>
<dbReference type="GO" id="GO:0005737">
    <property type="term" value="C:cytoplasm"/>
    <property type="evidence" value="ECO:0007669"/>
    <property type="project" value="TreeGrafter"/>
</dbReference>
<dbReference type="Proteomes" id="UP000282985">
    <property type="component" value="Unassembled WGS sequence"/>
</dbReference>
<dbReference type="InterPro" id="IPR056564">
    <property type="entry name" value="Ig-like_KY"/>
</dbReference>
<dbReference type="Pfam" id="PF23265">
    <property type="entry name" value="Ig-like_KY"/>
    <property type="match status" value="1"/>
</dbReference>
<organism evidence="3 4">
    <name type="scientific">Ancylomarina longa</name>
    <dbReference type="NCBI Taxonomy" id="2487017"/>
    <lineage>
        <taxon>Bacteria</taxon>
        <taxon>Pseudomonadati</taxon>
        <taxon>Bacteroidota</taxon>
        <taxon>Bacteroidia</taxon>
        <taxon>Marinilabiliales</taxon>
        <taxon>Marinifilaceae</taxon>
        <taxon>Ancylomarina</taxon>
    </lineage>
</organism>
<dbReference type="InterPro" id="IPR038765">
    <property type="entry name" value="Papain-like_cys_pep_sf"/>
</dbReference>
<keyword evidence="4" id="KW-1185">Reference proteome</keyword>
<dbReference type="RefSeq" id="WP_127343670.1">
    <property type="nucleotide sequence ID" value="NZ_RJJX01000010.1"/>
</dbReference>
<accession>A0A434AUW2</accession>
<sequence length="326" mass="37969">MKHSIFPFLIILFLFTGLKAHSQENNSMEEKISRYPKYYKNTVELAQQIESDFKTDKERAKAAFAWIARNIAYDTKNLTKPSRIRFSYRTETELQAKKRQFRKNLALKTLHKRKALCEGYATLYQEVCQLMHLQCELVTGTARRSVADIGNTSLSSNHTWNAVKVNQKWLLVDATWAAGSVDFSRMIFTRDYASAYFASKPVEFAMKHYPDNPKWLLTKEKIDKISFAQQPMLYPAFMGKNIELLSPTKGIQHIENGETLAFKMLNLPENTSVAYHFKKEKYGQHLQIYRNKDSTIFTIRPQFKGKDELIIYFNNEPALGYQIQVK</sequence>
<dbReference type="InterPro" id="IPR052557">
    <property type="entry name" value="CAP/Cytokinesis_protein"/>
</dbReference>
<name>A0A434AUW2_9BACT</name>
<evidence type="ECO:0000256" key="1">
    <source>
        <dbReference type="SAM" id="SignalP"/>
    </source>
</evidence>